<dbReference type="OrthoDB" id="4413958at2"/>
<evidence type="ECO:0000313" key="3">
    <source>
        <dbReference type="Proteomes" id="UP000244989"/>
    </source>
</evidence>
<evidence type="ECO:0000313" key="2">
    <source>
        <dbReference type="EMBL" id="PWC02084.1"/>
    </source>
</evidence>
<feature type="compositionally biased region" description="Basic and acidic residues" evidence="1">
    <location>
        <begin position="62"/>
        <end position="71"/>
    </location>
</feature>
<reference evidence="3" key="1">
    <citation type="submission" date="2018-04" db="EMBL/GenBank/DDBJ databases">
        <authorList>
            <person name="Liu S."/>
            <person name="Wang Z."/>
            <person name="Li J."/>
        </authorList>
    </citation>
    <scope>NUCLEOTIDE SEQUENCE [LARGE SCALE GENOMIC DNA]</scope>
    <source>
        <strain evidence="3">2189</strain>
    </source>
</reference>
<gene>
    <name evidence="2" type="ORF">DF222_04400</name>
</gene>
<dbReference type="KEGG" id="cyz:C3B44_07980"/>
<evidence type="ECO:0000256" key="1">
    <source>
        <dbReference type="SAM" id="MobiDB-lite"/>
    </source>
</evidence>
<dbReference type="AlphaFoldDB" id="A0A2U1T7V3"/>
<protein>
    <submittedName>
        <fullName evidence="2">Uncharacterized protein</fullName>
    </submittedName>
</protein>
<name>A0A2U1T7V3_9CORY</name>
<proteinExistence type="predicted"/>
<dbReference type="Proteomes" id="UP000244989">
    <property type="component" value="Unassembled WGS sequence"/>
</dbReference>
<sequence>MVDCAAYLDVSASAWRNYNSQGRTPKPVTNLGARMPLWDANEVKEWHANRPGSPVPNNPGQRKKEAKDKED</sequence>
<organism evidence="2 3">
    <name type="scientific">Corynebacterium yudongzhengii</name>
    <dbReference type="NCBI Taxonomy" id="2080740"/>
    <lineage>
        <taxon>Bacteria</taxon>
        <taxon>Bacillati</taxon>
        <taxon>Actinomycetota</taxon>
        <taxon>Actinomycetes</taxon>
        <taxon>Mycobacteriales</taxon>
        <taxon>Corynebacteriaceae</taxon>
        <taxon>Corynebacterium</taxon>
    </lineage>
</organism>
<keyword evidence="3" id="KW-1185">Reference proteome</keyword>
<accession>A0A2U1T7V3</accession>
<feature type="region of interest" description="Disordered" evidence="1">
    <location>
        <begin position="46"/>
        <end position="71"/>
    </location>
</feature>
<dbReference type="EMBL" id="QEEZ01000006">
    <property type="protein sequence ID" value="PWC02084.1"/>
    <property type="molecule type" value="Genomic_DNA"/>
</dbReference>
<comment type="caution">
    <text evidence="2">The sequence shown here is derived from an EMBL/GenBank/DDBJ whole genome shotgun (WGS) entry which is preliminary data.</text>
</comment>